<reference evidence="1 2" key="1">
    <citation type="journal article" date="2009" name="Int. J. Syst. Evol. Microbiol.">
        <title>Paenibacillus contaminans sp. nov., isolated from a contaminated laboratory plate.</title>
        <authorList>
            <person name="Chou J.H."/>
            <person name="Lee J.H."/>
            <person name="Lin M.C."/>
            <person name="Chang P.S."/>
            <person name="Arun A.B."/>
            <person name="Young C.C."/>
            <person name="Chen W.M."/>
        </authorList>
    </citation>
    <scope>NUCLEOTIDE SEQUENCE [LARGE SCALE GENOMIC DNA]</scope>
    <source>
        <strain evidence="1 2">CKOBP-6</strain>
    </source>
</reference>
<proteinExistence type="predicted"/>
<dbReference type="EMBL" id="QMFB01000004">
    <property type="protein sequence ID" value="RAV21592.1"/>
    <property type="molecule type" value="Genomic_DNA"/>
</dbReference>
<dbReference type="RefSeq" id="WP_113030683.1">
    <property type="nucleotide sequence ID" value="NZ_QMFB01000004.1"/>
</dbReference>
<name>A0A329MPR3_9BACL</name>
<gene>
    <name evidence="1" type="ORF">DQG23_10050</name>
</gene>
<accession>A0A329MPR3</accession>
<sequence>MSSWGYRVIKKKWNDDFTSFAVCEVYYDDDNKPTSWIWDKNVMNRYSYDELLSNIDHIKQAFDKPILEIVGDDEFLQEISLEDMSNDSTNGER</sequence>
<comment type="caution">
    <text evidence="1">The sequence shown here is derived from an EMBL/GenBank/DDBJ whole genome shotgun (WGS) entry which is preliminary data.</text>
</comment>
<keyword evidence="2" id="KW-1185">Reference proteome</keyword>
<dbReference type="OrthoDB" id="2991011at2"/>
<organism evidence="1 2">
    <name type="scientific">Paenibacillus contaminans</name>
    <dbReference type="NCBI Taxonomy" id="450362"/>
    <lineage>
        <taxon>Bacteria</taxon>
        <taxon>Bacillati</taxon>
        <taxon>Bacillota</taxon>
        <taxon>Bacilli</taxon>
        <taxon>Bacillales</taxon>
        <taxon>Paenibacillaceae</taxon>
        <taxon>Paenibacillus</taxon>
    </lineage>
</organism>
<evidence type="ECO:0000313" key="2">
    <source>
        <dbReference type="Proteomes" id="UP000250369"/>
    </source>
</evidence>
<dbReference type="Proteomes" id="UP000250369">
    <property type="component" value="Unassembled WGS sequence"/>
</dbReference>
<evidence type="ECO:0000313" key="1">
    <source>
        <dbReference type="EMBL" id="RAV21592.1"/>
    </source>
</evidence>
<dbReference type="AlphaFoldDB" id="A0A329MPR3"/>
<protein>
    <submittedName>
        <fullName evidence="1">Uncharacterized protein</fullName>
    </submittedName>
</protein>